<dbReference type="Proteomes" id="UP000011885">
    <property type="component" value="Unassembled WGS sequence"/>
</dbReference>
<sequence>MFHRVLVLLQFLAAATLVLTATGVTESTPAIALILIGAGLGVWAWLSFGLTKITVSPALRSDARLVTKGPYRIIRHPMYTAVVVFCLGFVVASVSVWKILFWLVLVAVVVQKSRIEEALLRERFPEYEEYTKRTGRFLPYW</sequence>
<feature type="transmembrane region" description="Helical" evidence="5">
    <location>
        <begin position="30"/>
        <end position="50"/>
    </location>
</feature>
<dbReference type="Gene3D" id="1.20.120.1630">
    <property type="match status" value="1"/>
</dbReference>
<evidence type="ECO:0000256" key="2">
    <source>
        <dbReference type="ARBA" id="ARBA00022692"/>
    </source>
</evidence>
<dbReference type="InterPro" id="IPR007318">
    <property type="entry name" value="Phopholipid_MeTrfase"/>
</dbReference>
<evidence type="ECO:0000256" key="3">
    <source>
        <dbReference type="ARBA" id="ARBA00022989"/>
    </source>
</evidence>
<accession>M5UI82</accession>
<dbReference type="AlphaFoldDB" id="M5UI82"/>
<dbReference type="RefSeq" id="WP_008675000.1">
    <property type="nucleotide sequence ID" value="NZ_ANOH01000081.1"/>
</dbReference>
<evidence type="ECO:0000313" key="6">
    <source>
        <dbReference type="EMBL" id="EMI57561.1"/>
    </source>
</evidence>
<dbReference type="GO" id="GO:0032259">
    <property type="term" value="P:methylation"/>
    <property type="evidence" value="ECO:0007669"/>
    <property type="project" value="UniProtKB-KW"/>
</dbReference>
<dbReference type="EC" id="2.1.1.100" evidence="6"/>
<keyword evidence="7" id="KW-1185">Reference proteome</keyword>
<keyword evidence="6" id="KW-0808">Transferase</keyword>
<gene>
    <name evidence="6" type="ORF">RSSM_00993</name>
</gene>
<evidence type="ECO:0000256" key="4">
    <source>
        <dbReference type="ARBA" id="ARBA00023136"/>
    </source>
</evidence>
<dbReference type="PANTHER" id="PTHR43847">
    <property type="entry name" value="BLL3993 PROTEIN"/>
    <property type="match status" value="1"/>
</dbReference>
<keyword evidence="2 5" id="KW-0812">Transmembrane</keyword>
<comment type="caution">
    <text evidence="6">The sequence shown here is derived from an EMBL/GenBank/DDBJ whole genome shotgun (WGS) entry which is preliminary data.</text>
</comment>
<evidence type="ECO:0000256" key="1">
    <source>
        <dbReference type="ARBA" id="ARBA00004127"/>
    </source>
</evidence>
<evidence type="ECO:0000313" key="7">
    <source>
        <dbReference type="Proteomes" id="UP000011885"/>
    </source>
</evidence>
<organism evidence="6 7">
    <name type="scientific">Rhodopirellula sallentina SM41</name>
    <dbReference type="NCBI Taxonomy" id="1263870"/>
    <lineage>
        <taxon>Bacteria</taxon>
        <taxon>Pseudomonadati</taxon>
        <taxon>Planctomycetota</taxon>
        <taxon>Planctomycetia</taxon>
        <taxon>Pirellulales</taxon>
        <taxon>Pirellulaceae</taxon>
        <taxon>Rhodopirellula</taxon>
    </lineage>
</organism>
<dbReference type="InterPro" id="IPR052527">
    <property type="entry name" value="Metal_cation-efflux_comp"/>
</dbReference>
<keyword evidence="6" id="KW-0489">Methyltransferase</keyword>
<dbReference type="PANTHER" id="PTHR43847:SF1">
    <property type="entry name" value="BLL3993 PROTEIN"/>
    <property type="match status" value="1"/>
</dbReference>
<dbReference type="EMBL" id="ANOH01000081">
    <property type="protein sequence ID" value="EMI57561.1"/>
    <property type="molecule type" value="Genomic_DNA"/>
</dbReference>
<proteinExistence type="predicted"/>
<comment type="subcellular location">
    <subcellularLocation>
        <location evidence="1">Endomembrane system</location>
        <topology evidence="1">Multi-pass membrane protein</topology>
    </subcellularLocation>
</comment>
<dbReference type="GO" id="GO:0004671">
    <property type="term" value="F:protein C-terminal S-isoprenylcysteine carboxyl O-methyltransferase activity"/>
    <property type="evidence" value="ECO:0007669"/>
    <property type="project" value="UniProtKB-EC"/>
</dbReference>
<protein>
    <submittedName>
        <fullName evidence="6">Isoprenylcysteine carboxyl methyltransferase</fullName>
        <ecNumber evidence="6">2.1.1.100</ecNumber>
    </submittedName>
</protein>
<feature type="transmembrane region" description="Helical" evidence="5">
    <location>
        <begin position="78"/>
        <end position="105"/>
    </location>
</feature>
<keyword evidence="3 5" id="KW-1133">Transmembrane helix</keyword>
<dbReference type="PATRIC" id="fig|1263870.3.peg.1080"/>
<dbReference type="GO" id="GO:0012505">
    <property type="term" value="C:endomembrane system"/>
    <property type="evidence" value="ECO:0007669"/>
    <property type="project" value="UniProtKB-SubCell"/>
</dbReference>
<reference evidence="6 7" key="1">
    <citation type="journal article" date="2013" name="Mar. Genomics">
        <title>Expression of sulfatases in Rhodopirellula baltica and the diversity of sulfatases in the genus Rhodopirellula.</title>
        <authorList>
            <person name="Wegner C.E."/>
            <person name="Richter-Heitmann T."/>
            <person name="Klindworth A."/>
            <person name="Klockow C."/>
            <person name="Richter M."/>
            <person name="Achstetter T."/>
            <person name="Glockner F.O."/>
            <person name="Harder J."/>
        </authorList>
    </citation>
    <scope>NUCLEOTIDE SEQUENCE [LARGE SCALE GENOMIC DNA]</scope>
    <source>
        <strain evidence="6 7">SM41</strain>
    </source>
</reference>
<evidence type="ECO:0000256" key="5">
    <source>
        <dbReference type="SAM" id="Phobius"/>
    </source>
</evidence>
<name>M5UI82_9BACT</name>
<dbReference type="Pfam" id="PF04191">
    <property type="entry name" value="PEMT"/>
    <property type="match status" value="1"/>
</dbReference>
<keyword evidence="4 5" id="KW-0472">Membrane</keyword>